<evidence type="ECO:0000256" key="15">
    <source>
        <dbReference type="ARBA" id="ARBA00049138"/>
    </source>
</evidence>
<dbReference type="PANTHER" id="PTHR19370">
    <property type="entry name" value="NADH-CYTOCHROME B5 REDUCTASE"/>
    <property type="match status" value="1"/>
</dbReference>
<keyword evidence="10 17" id="KW-0560">Oxidoreductase</keyword>
<feature type="binding site" evidence="16">
    <location>
        <position position="194"/>
    </location>
    <ligand>
        <name>FAD</name>
        <dbReference type="ChEBI" id="CHEBI:57692"/>
    </ligand>
</feature>
<comment type="subcellular location">
    <subcellularLocation>
        <location evidence="2">Mitochondrion outer membrane</location>
    </subcellularLocation>
</comment>
<dbReference type="STRING" id="879819.A0A0J0XKE6"/>
<feature type="region of interest" description="Disordered" evidence="18">
    <location>
        <begin position="84"/>
        <end position="109"/>
    </location>
</feature>
<feature type="binding site" evidence="16">
    <location>
        <position position="192"/>
    </location>
    <ligand>
        <name>FAD</name>
        <dbReference type="ChEBI" id="CHEBI:57692"/>
    </ligand>
</feature>
<dbReference type="GO" id="GO:0090524">
    <property type="term" value="F:cytochrome-b5 reductase activity, acting on NADH"/>
    <property type="evidence" value="ECO:0007669"/>
    <property type="project" value="UniProtKB-EC"/>
</dbReference>
<dbReference type="AlphaFoldDB" id="A0A0J0XKE6"/>
<dbReference type="RefSeq" id="XP_018278084.1">
    <property type="nucleotide sequence ID" value="XM_018419370.1"/>
</dbReference>
<evidence type="ECO:0000313" key="21">
    <source>
        <dbReference type="Proteomes" id="UP000053611"/>
    </source>
</evidence>
<feature type="binding site" evidence="16">
    <location>
        <position position="175"/>
    </location>
    <ligand>
        <name>FAD</name>
        <dbReference type="ChEBI" id="CHEBI:57692"/>
    </ligand>
</feature>
<sequence>MPSAKALPSSVPLPTPSSEPRTRHTAPLPNTAANPYVTYIPAHLVAPLPTHPEFQHDPHLPEALGRPDPARRLRQTLAPILDPLAPSALPPARVPAHDPPKPDVEAPVLPRLPKPAEKVLDPVEFRPLKLIGKSRLSHNTARYRLALPRPNDSLGLPVGQHVSLAANINGRRVVRSYTPTSLDSELGYFDLVVKTYDNGLMSTYLDHLPIGAEIEVRGPKGQFNYTPSLAKHLLLVAGGSGITPMYRIIKSAALDGTDKTKMCLIFANIAEEDILLRNELEYLASKSHGRLTIHYVLERPPPGWTGGVGYVTREMLEERLPPGGPAGGKVLLCGPPGMTKAVKNALKEMGYYVPRRPSMIEDDIFVF</sequence>
<keyword evidence="21" id="KW-1185">Reference proteome</keyword>
<comment type="catalytic activity">
    <reaction evidence="14 17">
        <text>2 Fe(III)-[cytochrome b5] + NADH = 2 Fe(II)-[cytochrome b5] + NAD(+) + H(+)</text>
        <dbReference type="Rhea" id="RHEA:46680"/>
        <dbReference type="Rhea" id="RHEA-COMP:10438"/>
        <dbReference type="Rhea" id="RHEA-COMP:10439"/>
        <dbReference type="ChEBI" id="CHEBI:15378"/>
        <dbReference type="ChEBI" id="CHEBI:29033"/>
        <dbReference type="ChEBI" id="CHEBI:29034"/>
        <dbReference type="ChEBI" id="CHEBI:57540"/>
        <dbReference type="ChEBI" id="CHEBI:57945"/>
        <dbReference type="EC" id="1.6.2.2"/>
    </reaction>
</comment>
<dbReference type="GeneID" id="28979973"/>
<dbReference type="InterPro" id="IPR017938">
    <property type="entry name" value="Riboflavin_synthase-like_b-brl"/>
</dbReference>
<keyword evidence="9" id="KW-1133">Transmembrane helix</keyword>
<dbReference type="InterPro" id="IPR017927">
    <property type="entry name" value="FAD-bd_FR_type"/>
</dbReference>
<dbReference type="Gene3D" id="3.40.50.80">
    <property type="entry name" value="Nucleotide-binding domain of ferredoxin-NADP reductase (FNR) module"/>
    <property type="match status" value="1"/>
</dbReference>
<protein>
    <recommendedName>
        <fullName evidence="17">NADH-cytochrome b5 reductase</fullName>
        <ecNumber evidence="17">1.6.2.2</ecNumber>
    </recommendedName>
</protein>
<organism evidence="20 21">
    <name type="scientific">Cutaneotrichosporon oleaginosum</name>
    <dbReference type="NCBI Taxonomy" id="879819"/>
    <lineage>
        <taxon>Eukaryota</taxon>
        <taxon>Fungi</taxon>
        <taxon>Dikarya</taxon>
        <taxon>Basidiomycota</taxon>
        <taxon>Agaricomycotina</taxon>
        <taxon>Tremellomycetes</taxon>
        <taxon>Trichosporonales</taxon>
        <taxon>Trichosporonaceae</taxon>
        <taxon>Cutaneotrichosporon</taxon>
    </lineage>
</organism>
<feature type="binding site" evidence="16">
    <location>
        <position position="243"/>
    </location>
    <ligand>
        <name>FAD</name>
        <dbReference type="ChEBI" id="CHEBI:57692"/>
    </ligand>
</feature>
<dbReference type="PRINTS" id="PR00406">
    <property type="entry name" value="CYTB5RDTASE"/>
</dbReference>
<dbReference type="PANTHER" id="PTHR19370:SF184">
    <property type="entry name" value="NADH-CYTOCHROME B5 REDUCTASE-LIKE"/>
    <property type="match status" value="1"/>
</dbReference>
<dbReference type="InterPro" id="IPR001834">
    <property type="entry name" value="CBR-like"/>
</dbReference>
<dbReference type="InterPro" id="IPR001709">
    <property type="entry name" value="Flavoprot_Pyr_Nucl_cyt_Rdtase"/>
</dbReference>
<evidence type="ECO:0000256" key="17">
    <source>
        <dbReference type="RuleBase" id="RU361226"/>
    </source>
</evidence>
<evidence type="ECO:0000256" key="14">
    <source>
        <dbReference type="ARBA" id="ARBA00047682"/>
    </source>
</evidence>
<dbReference type="SUPFAM" id="SSF63380">
    <property type="entry name" value="Riboflavin synthase domain-like"/>
    <property type="match status" value="1"/>
</dbReference>
<keyword evidence="7" id="KW-1000">Mitochondrion outer membrane</keyword>
<keyword evidence="13" id="KW-0472">Membrane</keyword>
<comment type="similarity">
    <text evidence="4 17">Belongs to the flavoprotein pyridine nucleotide cytochrome reductase family.</text>
</comment>
<evidence type="ECO:0000256" key="9">
    <source>
        <dbReference type="ARBA" id="ARBA00022989"/>
    </source>
</evidence>
<evidence type="ECO:0000256" key="7">
    <source>
        <dbReference type="ARBA" id="ARBA00022787"/>
    </source>
</evidence>
<evidence type="ECO:0000256" key="12">
    <source>
        <dbReference type="ARBA" id="ARBA00023128"/>
    </source>
</evidence>
<gene>
    <name evidence="20" type="ORF">CC85DRAFT_118965</name>
</gene>
<keyword evidence="12" id="KW-0496">Mitochondrion</keyword>
<reference evidence="20 21" key="1">
    <citation type="submission" date="2015-03" db="EMBL/GenBank/DDBJ databases">
        <title>Genomics and transcriptomics of the oil-accumulating basidiomycete yeast T. oleaginosus allow insights into substrate utilization and the diverse evolutionary trajectories of mating systems in fungi.</title>
        <authorList>
            <consortium name="DOE Joint Genome Institute"/>
            <person name="Kourist R."/>
            <person name="Kracht O."/>
            <person name="Bracharz F."/>
            <person name="Lipzen A."/>
            <person name="Nolan M."/>
            <person name="Ohm R."/>
            <person name="Grigoriev I."/>
            <person name="Sun S."/>
            <person name="Heitman J."/>
            <person name="Bruck T."/>
            <person name="Nowrousian M."/>
        </authorList>
    </citation>
    <scope>NUCLEOTIDE SEQUENCE [LARGE SCALE GENOMIC DNA]</scope>
    <source>
        <strain evidence="20 21">IBC0246</strain>
    </source>
</reference>
<evidence type="ECO:0000259" key="19">
    <source>
        <dbReference type="PROSITE" id="PS51384"/>
    </source>
</evidence>
<dbReference type="InterPro" id="IPR001433">
    <property type="entry name" value="OxRdtase_FAD/NAD-bd"/>
</dbReference>
<feature type="region of interest" description="Disordered" evidence="18">
    <location>
        <begin position="1"/>
        <end position="32"/>
    </location>
</feature>
<comment type="pathway">
    <text evidence="3">Protein modification; peptidyl-diphthamide biosynthesis.</text>
</comment>
<dbReference type="Pfam" id="PF00970">
    <property type="entry name" value="FAD_binding_6"/>
    <property type="match status" value="1"/>
</dbReference>
<evidence type="ECO:0000256" key="18">
    <source>
        <dbReference type="SAM" id="MobiDB-lite"/>
    </source>
</evidence>
<feature type="domain" description="FAD-binding FR-type" evidence="19">
    <location>
        <begin position="123"/>
        <end position="226"/>
    </location>
</feature>
<accession>A0A0J0XKE6</accession>
<evidence type="ECO:0000256" key="11">
    <source>
        <dbReference type="ARBA" id="ARBA00023027"/>
    </source>
</evidence>
<dbReference type="EC" id="1.6.2.2" evidence="17"/>
<dbReference type="Proteomes" id="UP000053611">
    <property type="component" value="Unassembled WGS sequence"/>
</dbReference>
<feature type="binding site" evidence="16">
    <location>
        <position position="177"/>
    </location>
    <ligand>
        <name>FAD</name>
        <dbReference type="ChEBI" id="CHEBI:57692"/>
    </ligand>
</feature>
<dbReference type="OrthoDB" id="432685at2759"/>
<comment type="cofactor">
    <cofactor evidence="1 16 17">
        <name>FAD</name>
        <dbReference type="ChEBI" id="CHEBI:57692"/>
    </cofactor>
</comment>
<evidence type="ECO:0000313" key="20">
    <source>
        <dbReference type="EMBL" id="KLT41593.1"/>
    </source>
</evidence>
<dbReference type="PRINTS" id="PR00371">
    <property type="entry name" value="FPNCR"/>
</dbReference>
<evidence type="ECO:0000256" key="3">
    <source>
        <dbReference type="ARBA" id="ARBA00005156"/>
    </source>
</evidence>
<dbReference type="EMBL" id="KQ087216">
    <property type="protein sequence ID" value="KLT41593.1"/>
    <property type="molecule type" value="Genomic_DNA"/>
</dbReference>
<evidence type="ECO:0000256" key="13">
    <source>
        <dbReference type="ARBA" id="ARBA00023136"/>
    </source>
</evidence>
<dbReference type="PROSITE" id="PS51384">
    <property type="entry name" value="FAD_FR"/>
    <property type="match status" value="1"/>
</dbReference>
<dbReference type="InterPro" id="IPR039261">
    <property type="entry name" value="FNR_nucleotide-bd"/>
</dbReference>
<keyword evidence="11 17" id="KW-0520">NAD</keyword>
<dbReference type="CDD" id="cd06183">
    <property type="entry name" value="cyt_b5_reduct_like"/>
    <property type="match status" value="1"/>
</dbReference>
<evidence type="ECO:0000256" key="1">
    <source>
        <dbReference type="ARBA" id="ARBA00001974"/>
    </source>
</evidence>
<keyword evidence="6" id="KW-0812">Transmembrane</keyword>
<keyword evidence="8 16" id="KW-0274">FAD</keyword>
<dbReference type="FunFam" id="2.40.30.10:FF:000032">
    <property type="entry name" value="NADH-cytochrome b5 reductase"/>
    <property type="match status" value="1"/>
</dbReference>
<keyword evidence="5 16" id="KW-0285">Flavoprotein</keyword>
<evidence type="ECO:0000256" key="10">
    <source>
        <dbReference type="ARBA" id="ARBA00023002"/>
    </source>
</evidence>
<dbReference type="GO" id="GO:0005741">
    <property type="term" value="C:mitochondrial outer membrane"/>
    <property type="evidence" value="ECO:0007669"/>
    <property type="project" value="UniProtKB-SubCell"/>
</dbReference>
<comment type="catalytic activity">
    <reaction evidence="15">
        <text>2 Fe(3+)-[Dph3] + NADH = 2 Fe(2+)-[Dph3] + NAD(+) + H(+)</text>
        <dbReference type="Rhea" id="RHEA:71231"/>
        <dbReference type="Rhea" id="RHEA-COMP:18002"/>
        <dbReference type="Rhea" id="RHEA-COMP:18003"/>
        <dbReference type="ChEBI" id="CHEBI:15378"/>
        <dbReference type="ChEBI" id="CHEBI:29033"/>
        <dbReference type="ChEBI" id="CHEBI:29034"/>
        <dbReference type="ChEBI" id="CHEBI:57540"/>
        <dbReference type="ChEBI" id="CHEBI:57945"/>
        <dbReference type="ChEBI" id="CHEBI:83228"/>
    </reaction>
    <physiologicalReaction direction="left-to-right" evidence="15">
        <dbReference type="Rhea" id="RHEA:71232"/>
    </physiologicalReaction>
</comment>
<feature type="compositionally biased region" description="Basic and acidic residues" evidence="18">
    <location>
        <begin position="95"/>
        <end position="104"/>
    </location>
</feature>
<dbReference type="InterPro" id="IPR008333">
    <property type="entry name" value="Cbr1-like_FAD-bd_dom"/>
</dbReference>
<evidence type="ECO:0000256" key="4">
    <source>
        <dbReference type="ARBA" id="ARBA00006105"/>
    </source>
</evidence>
<evidence type="ECO:0000256" key="6">
    <source>
        <dbReference type="ARBA" id="ARBA00022692"/>
    </source>
</evidence>
<evidence type="ECO:0000256" key="8">
    <source>
        <dbReference type="ARBA" id="ARBA00022827"/>
    </source>
</evidence>
<proteinExistence type="inferred from homology"/>
<dbReference type="FunFam" id="3.40.50.80:FF:000019">
    <property type="entry name" value="NADH-cytochrome b5 reductase"/>
    <property type="match status" value="1"/>
</dbReference>
<dbReference type="Pfam" id="PF00175">
    <property type="entry name" value="NAD_binding_1"/>
    <property type="match status" value="1"/>
</dbReference>
<dbReference type="Gene3D" id="2.40.30.10">
    <property type="entry name" value="Translation factors"/>
    <property type="match status" value="1"/>
</dbReference>
<evidence type="ECO:0000256" key="16">
    <source>
        <dbReference type="PIRSR" id="PIRSR601834-1"/>
    </source>
</evidence>
<feature type="binding site" evidence="16">
    <location>
        <position position="202"/>
    </location>
    <ligand>
        <name>FAD</name>
        <dbReference type="ChEBI" id="CHEBI:57692"/>
    </ligand>
</feature>
<evidence type="ECO:0000256" key="5">
    <source>
        <dbReference type="ARBA" id="ARBA00022630"/>
    </source>
</evidence>
<dbReference type="SUPFAM" id="SSF52343">
    <property type="entry name" value="Ferredoxin reductase-like, C-terminal NADP-linked domain"/>
    <property type="match status" value="1"/>
</dbReference>
<name>A0A0J0XKE6_9TREE</name>
<evidence type="ECO:0000256" key="2">
    <source>
        <dbReference type="ARBA" id="ARBA00004294"/>
    </source>
</evidence>
<feature type="binding site" evidence="16">
    <location>
        <position position="201"/>
    </location>
    <ligand>
        <name>FAD</name>
        <dbReference type="ChEBI" id="CHEBI:57692"/>
    </ligand>
</feature>